<accession>F8GXZ9</accession>
<dbReference type="GeneID" id="34307520"/>
<reference evidence="1 2" key="1">
    <citation type="journal article" date="2011" name="J. Bacteriol.">
        <title>Complete genome sequence of the type strain Cupriavidus necator N-1.</title>
        <authorList>
            <person name="Poehlein A."/>
            <person name="Kusian B."/>
            <person name="Friedrich B."/>
            <person name="Daniel R."/>
            <person name="Bowien B."/>
        </authorList>
    </citation>
    <scope>NUCLEOTIDE SEQUENCE [LARGE SCALE GENOMIC DNA]</scope>
    <source>
        <strain evidence="2">ATCC 43291 / DSM 13513 / CCUG 52238 / LMG 8453 / N-1</strain>
        <plasmid evidence="1 2">pBB2</plasmid>
    </source>
</reference>
<keyword evidence="1" id="KW-0614">Plasmid</keyword>
<dbReference type="RefSeq" id="WP_013954406.1">
    <property type="nucleotide sequence ID" value="NC_015724.1"/>
</dbReference>
<sequence>MGEAKRRKLLAVSDQVTSKPASVGLWPLSNASTQQGLDAWFVQRGIDPSRPRLHDTPEFLRAEAQDPKALNMVARLVETRSYTADELQQAERKILVAAEAVADRVARDGRHGLCVVASGVLSRILDELGVWNYTAKSNLAIHFPLSVSVTPRYFYSIDQRQFVAPHAIVVAPPFTVVDVTVRHQMYDKDAMAQYLPVMAATKEFRPYRVTPTELVSPESRAILRRQGMPVETYLARERSAMLELMKQLPSREVTLDGGRLGYGLVAVGGYQERLHELHGKNCSINGLMPMEIFEQDVLPKL</sequence>
<protein>
    <submittedName>
        <fullName evidence="1">Uncharacterized protein</fullName>
    </submittedName>
</protein>
<organism evidence="1 2">
    <name type="scientific">Cupriavidus necator (strain ATCC 43291 / DSM 13513 / CCUG 52238 / LMG 8453 / N-1)</name>
    <name type="common">Ralstonia eutropha</name>
    <dbReference type="NCBI Taxonomy" id="1042878"/>
    <lineage>
        <taxon>Bacteria</taxon>
        <taxon>Pseudomonadati</taxon>
        <taxon>Pseudomonadota</taxon>
        <taxon>Betaproteobacteria</taxon>
        <taxon>Burkholderiales</taxon>
        <taxon>Burkholderiaceae</taxon>
        <taxon>Cupriavidus</taxon>
    </lineage>
</organism>
<proteinExistence type="predicted"/>
<dbReference type="AlphaFoldDB" id="F8GXZ9"/>
<dbReference type="Proteomes" id="UP000006798">
    <property type="component" value="Plasmid pBB2"/>
</dbReference>
<dbReference type="KEGG" id="cnc:CNE_BB2p03280"/>
<gene>
    <name evidence="1" type="ordered locus">CNE_BB2p03280</name>
</gene>
<dbReference type="EMBL" id="CP002880">
    <property type="protein sequence ID" value="AEI83123.1"/>
    <property type="molecule type" value="Genomic_DNA"/>
</dbReference>
<dbReference type="HOGENOM" id="CLU_084208_0_0_4"/>
<evidence type="ECO:0000313" key="1">
    <source>
        <dbReference type="EMBL" id="AEI83123.1"/>
    </source>
</evidence>
<geneLocation type="plasmid" evidence="1 2">
    <name>pBB2</name>
</geneLocation>
<name>F8GXZ9_CUPNN</name>
<evidence type="ECO:0000313" key="2">
    <source>
        <dbReference type="Proteomes" id="UP000006798"/>
    </source>
</evidence>